<name>A0A9X6IVS5_BACUD</name>
<organism evidence="1 2">
    <name type="scientific">Bacillus thuringiensis subsp. darmstadiensis</name>
    <dbReference type="NCBI Taxonomy" id="132264"/>
    <lineage>
        <taxon>Bacteria</taxon>
        <taxon>Bacillati</taxon>
        <taxon>Bacillota</taxon>
        <taxon>Bacilli</taxon>
        <taxon>Bacillales</taxon>
        <taxon>Bacillaceae</taxon>
        <taxon>Bacillus</taxon>
        <taxon>Bacillus cereus group</taxon>
    </lineage>
</organism>
<dbReference type="Proteomes" id="UP000195217">
    <property type="component" value="Unassembled WGS sequence"/>
</dbReference>
<evidence type="ECO:0000313" key="1">
    <source>
        <dbReference type="EMBL" id="OTZ33860.1"/>
    </source>
</evidence>
<reference evidence="1 2" key="1">
    <citation type="submission" date="2016-10" db="EMBL/GenBank/DDBJ databases">
        <title>Comparative genomics of Bacillus thuringiensis reveals a path to pathogens against multiple invertebrate hosts.</title>
        <authorList>
            <person name="Zheng J."/>
            <person name="Gao Q."/>
            <person name="Liu H."/>
            <person name="Peng D."/>
            <person name="Ruan L."/>
            <person name="Sun M."/>
        </authorList>
    </citation>
    <scope>NUCLEOTIDE SEQUENCE [LARGE SCALE GENOMIC DNA]</scope>
    <source>
        <strain evidence="1">BGSC 4M3</strain>
    </source>
</reference>
<protein>
    <submittedName>
        <fullName evidence="1">Uncharacterized protein</fullName>
    </submittedName>
</protein>
<accession>A0A9X6IVS5</accession>
<sequence length="157" mass="18804">MFRWFQKNNKVNEEKDGQYLEIKNEQINEQINEQLKQKIMELESISEDICSKYQKIYEERFAQNGKLNLKLSIKRDIDGDELEELTSKNCLEYEYRSEINFEYDASKSWEVCTISLWYYYQGYRKSSSIGTLYSGTINELEEEVKATLEELLHSEDN</sequence>
<comment type="caution">
    <text evidence="1">The sequence shown here is derived from an EMBL/GenBank/DDBJ whole genome shotgun (WGS) entry which is preliminary data.</text>
</comment>
<dbReference type="AlphaFoldDB" id="A0A9X6IVS5"/>
<gene>
    <name evidence="1" type="ORF">BK761_11920</name>
</gene>
<proteinExistence type="predicted"/>
<dbReference type="RefSeq" id="WP_000490269.1">
    <property type="nucleotide sequence ID" value="NZ_NFEA01000032.1"/>
</dbReference>
<dbReference type="EMBL" id="NFEA01000032">
    <property type="protein sequence ID" value="OTZ33860.1"/>
    <property type="molecule type" value="Genomic_DNA"/>
</dbReference>
<evidence type="ECO:0000313" key="2">
    <source>
        <dbReference type="Proteomes" id="UP000195217"/>
    </source>
</evidence>